<dbReference type="AlphaFoldDB" id="A0A8I6SJ43"/>
<organism evidence="3 4">
    <name type="scientific">Cimex lectularius</name>
    <name type="common">Bed bug</name>
    <name type="synonym">Acanthia lectularia</name>
    <dbReference type="NCBI Taxonomy" id="79782"/>
    <lineage>
        <taxon>Eukaryota</taxon>
        <taxon>Metazoa</taxon>
        <taxon>Ecdysozoa</taxon>
        <taxon>Arthropoda</taxon>
        <taxon>Hexapoda</taxon>
        <taxon>Insecta</taxon>
        <taxon>Pterygota</taxon>
        <taxon>Neoptera</taxon>
        <taxon>Paraneoptera</taxon>
        <taxon>Hemiptera</taxon>
        <taxon>Heteroptera</taxon>
        <taxon>Panheteroptera</taxon>
        <taxon>Cimicomorpha</taxon>
        <taxon>Cimicidae</taxon>
        <taxon>Cimex</taxon>
    </lineage>
</organism>
<name>A0A8I6SJ43_CIMLE</name>
<evidence type="ECO:0000313" key="3">
    <source>
        <dbReference type="EnsemblMetazoa" id="XP_024082798.1"/>
    </source>
</evidence>
<feature type="region of interest" description="Disordered" evidence="1">
    <location>
        <begin position="1"/>
        <end position="82"/>
    </location>
</feature>
<sequence length="116" mass="12788">MTGKSVKQTVNSQAARLTPVSQDPRLTPGSQDRGPGEKQPHSVWDSTRGLSQPEPARTSRCDHRAKSEVERRDAVDTDRGEHRLGIRSANKIRRALIGNLPAVMLSAMASVQLYLF</sequence>
<dbReference type="KEGG" id="clec:112126947"/>
<feature type="transmembrane region" description="Helical" evidence="2">
    <location>
        <begin position="96"/>
        <end position="115"/>
    </location>
</feature>
<keyword evidence="2" id="KW-0812">Transmembrane</keyword>
<dbReference type="Proteomes" id="UP000494040">
    <property type="component" value="Unassembled WGS sequence"/>
</dbReference>
<dbReference type="RefSeq" id="XP_024082798.1">
    <property type="nucleotide sequence ID" value="XM_024227030.1"/>
</dbReference>
<dbReference type="GeneID" id="112126947"/>
<keyword evidence="2" id="KW-1133">Transmembrane helix</keyword>
<feature type="compositionally biased region" description="Basic and acidic residues" evidence="1">
    <location>
        <begin position="57"/>
        <end position="82"/>
    </location>
</feature>
<keyword evidence="4" id="KW-1185">Reference proteome</keyword>
<reference evidence="3" key="1">
    <citation type="submission" date="2022-01" db="UniProtKB">
        <authorList>
            <consortium name="EnsemblMetazoa"/>
        </authorList>
    </citation>
    <scope>IDENTIFICATION</scope>
</reference>
<proteinExistence type="predicted"/>
<feature type="compositionally biased region" description="Polar residues" evidence="1">
    <location>
        <begin position="1"/>
        <end position="21"/>
    </location>
</feature>
<evidence type="ECO:0000313" key="4">
    <source>
        <dbReference type="Proteomes" id="UP000494040"/>
    </source>
</evidence>
<dbReference type="EnsemblMetazoa" id="XM_024227030.1">
    <property type="protein sequence ID" value="XP_024082798.1"/>
    <property type="gene ID" value="LOC112126947"/>
</dbReference>
<accession>A0A8I6SJ43</accession>
<protein>
    <submittedName>
        <fullName evidence="3">Uncharacterized protein</fullName>
    </submittedName>
</protein>
<evidence type="ECO:0000256" key="1">
    <source>
        <dbReference type="SAM" id="MobiDB-lite"/>
    </source>
</evidence>
<keyword evidence="2" id="KW-0472">Membrane</keyword>
<evidence type="ECO:0000256" key="2">
    <source>
        <dbReference type="SAM" id="Phobius"/>
    </source>
</evidence>